<dbReference type="Proteomes" id="UP000646776">
    <property type="component" value="Unassembled WGS sequence"/>
</dbReference>
<dbReference type="SUPFAM" id="SSF57938">
    <property type="entry name" value="DnaJ/Hsp40 cysteine-rich domain"/>
    <property type="match status" value="1"/>
</dbReference>
<protein>
    <submittedName>
        <fullName evidence="1">Uncharacterized protein</fullName>
    </submittedName>
</protein>
<evidence type="ECO:0000313" key="1">
    <source>
        <dbReference type="EMBL" id="GGT62729.1"/>
    </source>
</evidence>
<keyword evidence="2" id="KW-1185">Reference proteome</keyword>
<dbReference type="RefSeq" id="WP_189713198.1">
    <property type="nucleotide sequence ID" value="NZ_BMSA01000013.1"/>
</dbReference>
<dbReference type="EMBL" id="BMSA01000013">
    <property type="protein sequence ID" value="GGT62729.1"/>
    <property type="molecule type" value="Genomic_DNA"/>
</dbReference>
<sequence>MPQHIHASRVCRDCNGHATATITTGLRHCDGTRATLTVNCPTCKGTGTTGASRKQGVTV</sequence>
<comment type="caution">
    <text evidence="1">The sequence shown here is derived from an EMBL/GenBank/DDBJ whole genome shotgun (WGS) entry which is preliminary data.</text>
</comment>
<dbReference type="AlphaFoldDB" id="A0A918HJ62"/>
<accession>A0A918HJ62</accession>
<organism evidence="1 2">
    <name type="scientific">Streptomyces phaeofaciens</name>
    <dbReference type="NCBI Taxonomy" id="68254"/>
    <lineage>
        <taxon>Bacteria</taxon>
        <taxon>Bacillati</taxon>
        <taxon>Actinomycetota</taxon>
        <taxon>Actinomycetes</taxon>
        <taxon>Kitasatosporales</taxon>
        <taxon>Streptomycetaceae</taxon>
        <taxon>Streptomyces</taxon>
    </lineage>
</organism>
<name>A0A918HJ62_9ACTN</name>
<dbReference type="InterPro" id="IPR036410">
    <property type="entry name" value="HSP_DnaJ_Cys-rich_dom_sf"/>
</dbReference>
<evidence type="ECO:0000313" key="2">
    <source>
        <dbReference type="Proteomes" id="UP000646776"/>
    </source>
</evidence>
<gene>
    <name evidence="1" type="ORF">GCM10010226_45710</name>
</gene>
<proteinExistence type="predicted"/>
<reference evidence="1" key="2">
    <citation type="submission" date="2020-09" db="EMBL/GenBank/DDBJ databases">
        <authorList>
            <person name="Sun Q."/>
            <person name="Ohkuma M."/>
        </authorList>
    </citation>
    <scope>NUCLEOTIDE SEQUENCE</scope>
    <source>
        <strain evidence="1">JCM 4125</strain>
    </source>
</reference>
<reference evidence="1" key="1">
    <citation type="journal article" date="2014" name="Int. J. Syst. Evol. Microbiol.">
        <title>Complete genome sequence of Corynebacterium casei LMG S-19264T (=DSM 44701T), isolated from a smear-ripened cheese.</title>
        <authorList>
            <consortium name="US DOE Joint Genome Institute (JGI-PGF)"/>
            <person name="Walter F."/>
            <person name="Albersmeier A."/>
            <person name="Kalinowski J."/>
            <person name="Ruckert C."/>
        </authorList>
    </citation>
    <scope>NUCLEOTIDE SEQUENCE</scope>
    <source>
        <strain evidence="1">JCM 4125</strain>
    </source>
</reference>